<dbReference type="EMBL" id="JBHULR010000021">
    <property type="protein sequence ID" value="MFD2549909.1"/>
    <property type="molecule type" value="Genomic_DNA"/>
</dbReference>
<dbReference type="RefSeq" id="WP_380906278.1">
    <property type="nucleotide sequence ID" value="NZ_JBHUEG010000018.1"/>
</dbReference>
<dbReference type="GO" id="GO:0016829">
    <property type="term" value="F:lyase activity"/>
    <property type="evidence" value="ECO:0007669"/>
    <property type="project" value="UniProtKB-KW"/>
</dbReference>
<comment type="caution">
    <text evidence="4">The sequence shown here is derived from an EMBL/GenBank/DDBJ whole genome shotgun (WGS) entry which is preliminary data.</text>
</comment>
<dbReference type="InterPro" id="IPR012334">
    <property type="entry name" value="Pectin_lyas_fold"/>
</dbReference>
<dbReference type="Gene3D" id="2.160.20.10">
    <property type="entry name" value="Single-stranded right-handed beta-helix, Pectin lyase-like"/>
    <property type="match status" value="1"/>
</dbReference>
<proteinExistence type="predicted"/>
<gene>
    <name evidence="4" type="ORF">ACFSR5_19850</name>
</gene>
<reference evidence="5" key="1">
    <citation type="journal article" date="2019" name="Int. J. Syst. Evol. Microbiol.">
        <title>The Global Catalogue of Microorganisms (GCM) 10K type strain sequencing project: providing services to taxonomists for standard genome sequencing and annotation.</title>
        <authorList>
            <consortium name="The Broad Institute Genomics Platform"/>
            <consortium name="The Broad Institute Genome Sequencing Center for Infectious Disease"/>
            <person name="Wu L."/>
            <person name="Ma J."/>
        </authorList>
    </citation>
    <scope>NUCLEOTIDE SEQUENCE [LARGE SCALE GENOMIC DNA]</scope>
    <source>
        <strain evidence="5">KCTC 42662</strain>
    </source>
</reference>
<evidence type="ECO:0000313" key="4">
    <source>
        <dbReference type="EMBL" id="MFD2549909.1"/>
    </source>
</evidence>
<name>A0ABW5KNJ5_9SPHI</name>
<dbReference type="SUPFAM" id="SSF51126">
    <property type="entry name" value="Pectin lyase-like"/>
    <property type="match status" value="1"/>
</dbReference>
<feature type="compositionally biased region" description="Basic and acidic residues" evidence="3">
    <location>
        <begin position="495"/>
        <end position="511"/>
    </location>
</feature>
<protein>
    <submittedName>
        <fullName evidence="4">Polysaccharide lyase</fullName>
    </submittedName>
</protein>
<dbReference type="InterPro" id="IPR011050">
    <property type="entry name" value="Pectin_lyase_fold/virulence"/>
</dbReference>
<dbReference type="PANTHER" id="PTHR42970">
    <property type="entry name" value="PECTATE LYASE C-RELATED"/>
    <property type="match status" value="1"/>
</dbReference>
<dbReference type="InterPro" id="IPR052063">
    <property type="entry name" value="Polysaccharide_Lyase_1"/>
</dbReference>
<keyword evidence="2" id="KW-0325">Glycoprotein</keyword>
<accession>A0ABW5KNJ5</accession>
<evidence type="ECO:0000256" key="3">
    <source>
        <dbReference type="SAM" id="MobiDB-lite"/>
    </source>
</evidence>
<keyword evidence="4" id="KW-0456">Lyase</keyword>
<sequence length="537" mass="58459">MNLSIKQGLAFLFFTAPLLSFGQYPVIPDSLKAVAAQREQLEQLRADKAWQQAQAIMAQEGKPYIPDAAAPEDLPQAKILAFPGAEGGGAYTPGGRGGKVMVVTSLADSGPGTLREACETGGARIVVFNVAGIIQLEKPITIKAPYITIAGQTAPGDGVCVAGESFLIDTHDVIVRFMRFRRGTNEVTRRDDALGGNGVGNIMIDHVSASWGLDENMSMYRHVYDRDGKNLKLPTVNVTIQNSIFSEALDTYNHAFGSTIGGLNSTFMRNLWASNISRNPSVGMYGDFGFVNNVVWNWWNRTADGGDHRSMYNFINNYYKPGPITPAGEPISYRILKPESGRDKEHANSFGKAYVHGNVIEGNAKVTNNNWDGGVQPEADASVLAQIRVDKPFPLSNFGKVMDAQKAYDYVLANVGATLPKRDAVDQRIVKQVKTGKVFYTETAGASTPSPYVKRRLPADSYKQGIITDVKQVGGYPTYTGTPYTDSDNDGLPDDYERKIGLNPNDPKDSASIDENGYAHIENYLNSVVPVKTVKPI</sequence>
<organism evidence="4 5">
    <name type="scientific">Sphingobacterium suaedae</name>
    <dbReference type="NCBI Taxonomy" id="1686402"/>
    <lineage>
        <taxon>Bacteria</taxon>
        <taxon>Pseudomonadati</taxon>
        <taxon>Bacteroidota</taxon>
        <taxon>Sphingobacteriia</taxon>
        <taxon>Sphingobacteriales</taxon>
        <taxon>Sphingobacteriaceae</taxon>
        <taxon>Sphingobacterium</taxon>
    </lineage>
</organism>
<evidence type="ECO:0000256" key="1">
    <source>
        <dbReference type="ARBA" id="ARBA00022723"/>
    </source>
</evidence>
<evidence type="ECO:0000313" key="5">
    <source>
        <dbReference type="Proteomes" id="UP001597545"/>
    </source>
</evidence>
<evidence type="ECO:0000256" key="2">
    <source>
        <dbReference type="ARBA" id="ARBA00023180"/>
    </source>
</evidence>
<dbReference type="Proteomes" id="UP001597545">
    <property type="component" value="Unassembled WGS sequence"/>
</dbReference>
<dbReference type="PANTHER" id="PTHR42970:SF1">
    <property type="entry name" value="PECTATE LYASE C-RELATED"/>
    <property type="match status" value="1"/>
</dbReference>
<keyword evidence="1" id="KW-0479">Metal-binding</keyword>
<feature type="region of interest" description="Disordered" evidence="3">
    <location>
        <begin position="479"/>
        <end position="511"/>
    </location>
</feature>
<keyword evidence="5" id="KW-1185">Reference proteome</keyword>